<dbReference type="CDD" id="cd16981">
    <property type="entry name" value="CID_RPRD_like"/>
    <property type="match status" value="1"/>
</dbReference>
<feature type="compositionally biased region" description="Low complexity" evidence="1">
    <location>
        <begin position="552"/>
        <end position="563"/>
    </location>
</feature>
<accession>A0A226E2P4</accession>
<dbReference type="Gene3D" id="1.25.40.90">
    <property type="match status" value="1"/>
</dbReference>
<feature type="compositionally biased region" description="Polar residues" evidence="1">
    <location>
        <begin position="632"/>
        <end position="654"/>
    </location>
</feature>
<evidence type="ECO:0000259" key="2">
    <source>
        <dbReference type="PROSITE" id="PS51391"/>
    </source>
</evidence>
<evidence type="ECO:0000313" key="3">
    <source>
        <dbReference type="EMBL" id="OXA51699.1"/>
    </source>
</evidence>
<reference evidence="3 4" key="1">
    <citation type="submission" date="2015-12" db="EMBL/GenBank/DDBJ databases">
        <title>The genome of Folsomia candida.</title>
        <authorList>
            <person name="Faddeeva A."/>
            <person name="Derks M.F."/>
            <person name="Anvar Y."/>
            <person name="Smit S."/>
            <person name="Van Straalen N."/>
            <person name="Roelofs D."/>
        </authorList>
    </citation>
    <scope>NUCLEOTIDE SEQUENCE [LARGE SCALE GENOMIC DNA]</scope>
    <source>
        <strain evidence="3 4">VU population</strain>
        <tissue evidence="3">Whole body</tissue>
    </source>
</reference>
<comment type="caution">
    <text evidence="3">The sequence shown here is derived from an EMBL/GenBank/DDBJ whole genome shotgun (WGS) entry which is preliminary data.</text>
</comment>
<dbReference type="SUPFAM" id="SSF48464">
    <property type="entry name" value="ENTH/VHS domain"/>
    <property type="match status" value="1"/>
</dbReference>
<gene>
    <name evidence="3" type="ORF">Fcan01_13445</name>
</gene>
<dbReference type="SMART" id="SM00582">
    <property type="entry name" value="RPR"/>
    <property type="match status" value="1"/>
</dbReference>
<dbReference type="PROSITE" id="PS51391">
    <property type="entry name" value="CID"/>
    <property type="match status" value="1"/>
</dbReference>
<dbReference type="InterPro" id="IPR008942">
    <property type="entry name" value="ENTH_VHS"/>
</dbReference>
<sequence length="843" mass="92561">MADQRRDKSRMLKPGASSTRESFKEEIGGIDQNLLEKRLESLRDTQESVQGLSLWCQANKRHSSAIIETWLKILKKSPVEKRLTLFYLANDVVQHAKRKSDAMVVNQWAFAVQKATPQVRIPSSVSTAIARIFKIWEERSVYSKETIADLQLLLRRGDNVPAKERVGEKKKPETYTASADKVAAFQTSTLISKVKLAYRLKSHLGVTFRAKPFVHMDLENLKGSIKDRSHGMEVIQEIGQLVEQLKTSESKLSIEVEERRKIVETAEIAIVHFEIVRGEAKIVNSAYKNFTERVESTKDKVIEKFKSFEGNTSSQTLILNVMFLCFDNEIYLRNLNHGSLIVVLLEMEIDSSPVPSPPPEAPSPPPDDDDFGINQLQSTSSSTHIRADIVDALKSTMPVQQNNSGGMYQTVNSNAQQQQSSTNSLPAYDQAIPTMAMQQQFQQNWGTSPGNFAAIIQQLIPGANNYLAMQQQQPPLTNAYGTQGYEAPYQHHHHASPPTHLPPDVSSIPLPPSGPDIPPPPQNQTMNSNHHHMSVQNNSINSPVGSNPYLTSYNNSSYDSSSSTPAVDEYVPLPYYKPQQQLQEQNLNSSMNYSSEFDSYNITSANALSTTPTRQGPSRYHPYQHTSDSKSHNNSGGSQHGNSHLVSPAYSNHSGVGPGSMNESSTSRFYGSGCGSSDGGNSTISPPTGRNDNSSFDPMEMFTSALSKNKNNITQGSSQPPPSGDMNMSANSAFNPADSFYSSGNIFDTSFNESNTSNLNGGEDVVPYSPRKPGTGNFFTPHRGAAQHGVLGGNNFSSNNRPPRGHRGGMIGGLQMSRGFSGGFRGRGTPRGPPRGGRGRFQV</sequence>
<evidence type="ECO:0000313" key="4">
    <source>
        <dbReference type="Proteomes" id="UP000198287"/>
    </source>
</evidence>
<feature type="compositionally biased region" description="Pro residues" evidence="1">
    <location>
        <begin position="354"/>
        <end position="365"/>
    </location>
</feature>
<feature type="compositionally biased region" description="Basic and acidic residues" evidence="1">
    <location>
        <begin position="1"/>
        <end position="10"/>
    </location>
</feature>
<name>A0A226E2P4_FOLCA</name>
<protein>
    <submittedName>
        <fullName evidence="3">Regulation of nuclear pre-mRNA domain-containing protein 2</fullName>
    </submittedName>
</protein>
<proteinExistence type="predicted"/>
<dbReference type="STRING" id="158441.A0A226E2P4"/>
<dbReference type="PANTHER" id="PTHR12460">
    <property type="entry name" value="CYCLIN-DEPENDENT KINASE INHIBITOR-RELATED PROTEIN"/>
    <property type="match status" value="1"/>
</dbReference>
<dbReference type="GO" id="GO:0000993">
    <property type="term" value="F:RNA polymerase II complex binding"/>
    <property type="evidence" value="ECO:0007669"/>
    <property type="project" value="TreeGrafter"/>
</dbReference>
<dbReference type="InterPro" id="IPR006569">
    <property type="entry name" value="CID_dom"/>
</dbReference>
<dbReference type="Gene3D" id="6.10.250.2560">
    <property type="match status" value="1"/>
</dbReference>
<feature type="compositionally biased region" description="Polar residues" evidence="1">
    <location>
        <begin position="607"/>
        <end position="616"/>
    </location>
</feature>
<organism evidence="3 4">
    <name type="scientific">Folsomia candida</name>
    <name type="common">Springtail</name>
    <dbReference type="NCBI Taxonomy" id="158441"/>
    <lineage>
        <taxon>Eukaryota</taxon>
        <taxon>Metazoa</taxon>
        <taxon>Ecdysozoa</taxon>
        <taxon>Arthropoda</taxon>
        <taxon>Hexapoda</taxon>
        <taxon>Collembola</taxon>
        <taxon>Entomobryomorpha</taxon>
        <taxon>Isotomoidea</taxon>
        <taxon>Isotomidae</taxon>
        <taxon>Proisotominae</taxon>
        <taxon>Folsomia</taxon>
    </lineage>
</organism>
<dbReference type="Pfam" id="PF04818">
    <property type="entry name" value="CID"/>
    <property type="match status" value="1"/>
</dbReference>
<dbReference type="EMBL" id="LNIX01000007">
    <property type="protein sequence ID" value="OXA51699.1"/>
    <property type="molecule type" value="Genomic_DNA"/>
</dbReference>
<feature type="compositionally biased region" description="Polar residues" evidence="1">
    <location>
        <begin position="683"/>
        <end position="696"/>
    </location>
</feature>
<feature type="compositionally biased region" description="Pro residues" evidence="1">
    <location>
        <begin position="509"/>
        <end position="522"/>
    </location>
</feature>
<dbReference type="Proteomes" id="UP000198287">
    <property type="component" value="Unassembled WGS sequence"/>
</dbReference>
<keyword evidence="4" id="KW-1185">Reference proteome</keyword>
<feature type="region of interest" description="Disordered" evidence="1">
    <location>
        <begin position="488"/>
        <end position="565"/>
    </location>
</feature>
<dbReference type="PANTHER" id="PTHR12460:SF40">
    <property type="entry name" value="REGULATION OF NUCLEAR PRE-MRNA DOMAIN-CONTAINING PROTEIN 2"/>
    <property type="match status" value="1"/>
</dbReference>
<feature type="region of interest" description="Disordered" evidence="1">
    <location>
        <begin position="351"/>
        <end position="382"/>
    </location>
</feature>
<feature type="region of interest" description="Disordered" evidence="1">
    <location>
        <begin position="1"/>
        <end position="24"/>
    </location>
</feature>
<dbReference type="GO" id="GO:0031124">
    <property type="term" value="P:mRNA 3'-end processing"/>
    <property type="evidence" value="ECO:0007669"/>
    <property type="project" value="TreeGrafter"/>
</dbReference>
<feature type="region of interest" description="Disordered" evidence="1">
    <location>
        <begin position="607"/>
        <end position="731"/>
    </location>
</feature>
<feature type="compositionally biased region" description="Polar residues" evidence="1">
    <location>
        <begin position="704"/>
        <end position="718"/>
    </location>
</feature>
<dbReference type="AlphaFoldDB" id="A0A226E2P4"/>
<feature type="compositionally biased region" description="Polar residues" evidence="1">
    <location>
        <begin position="523"/>
        <end position="551"/>
    </location>
</feature>
<feature type="domain" description="CID" evidence="2">
    <location>
        <begin position="27"/>
        <end position="158"/>
    </location>
</feature>
<feature type="region of interest" description="Disordered" evidence="1">
    <location>
        <begin position="819"/>
        <end position="843"/>
    </location>
</feature>
<evidence type="ECO:0000256" key="1">
    <source>
        <dbReference type="SAM" id="MobiDB-lite"/>
    </source>
</evidence>
<dbReference type="OrthoDB" id="10069473at2759"/>